<dbReference type="Gene3D" id="2.40.50.1070">
    <property type="match status" value="2"/>
</dbReference>
<feature type="binding site" evidence="4">
    <location>
        <position position="273"/>
    </location>
    <ligand>
        <name>S-adenosyl-L-methionine</name>
        <dbReference type="ChEBI" id="CHEBI:59789"/>
    </ligand>
</feature>
<dbReference type="Pfam" id="PF05958">
    <property type="entry name" value="tRNA_U5-meth_tr"/>
    <property type="match status" value="1"/>
</dbReference>
<comment type="caution">
    <text evidence="7">The sequence shown here is derived from an EMBL/GenBank/DDBJ whole genome shotgun (WGS) entry which is preliminary data.</text>
</comment>
<dbReference type="EC" id="2.1.1.-" evidence="7"/>
<feature type="binding site" evidence="4">
    <location>
        <position position="297"/>
    </location>
    <ligand>
        <name>S-adenosyl-L-methionine</name>
        <dbReference type="ChEBI" id="CHEBI:59789"/>
    </ligand>
</feature>
<dbReference type="Proteomes" id="UP000032360">
    <property type="component" value="Unassembled WGS sequence"/>
</dbReference>
<dbReference type="Gene3D" id="3.40.50.150">
    <property type="entry name" value="Vaccinia Virus protein VP39"/>
    <property type="match status" value="2"/>
</dbReference>
<feature type="domain" description="TRAM" evidence="6">
    <location>
        <begin position="8"/>
        <end position="67"/>
    </location>
</feature>
<dbReference type="SUPFAM" id="SSF53335">
    <property type="entry name" value="S-adenosyl-L-methionine-dependent methyltransferases"/>
    <property type="match status" value="1"/>
</dbReference>
<gene>
    <name evidence="7" type="ORF">AXFE_11920</name>
</gene>
<evidence type="ECO:0000313" key="8">
    <source>
        <dbReference type="Proteomes" id="UP000032360"/>
    </source>
</evidence>
<evidence type="ECO:0000313" key="7">
    <source>
        <dbReference type="EMBL" id="KJF17910.1"/>
    </source>
</evidence>
<feature type="binding site" evidence="4">
    <location>
        <position position="244"/>
    </location>
    <ligand>
        <name>S-adenosyl-L-methionine</name>
        <dbReference type="ChEBI" id="CHEBI:59789"/>
    </ligand>
</feature>
<dbReference type="InterPro" id="IPR002792">
    <property type="entry name" value="TRAM_dom"/>
</dbReference>
<dbReference type="PROSITE" id="PS50926">
    <property type="entry name" value="TRAM"/>
    <property type="match status" value="1"/>
</dbReference>
<dbReference type="PROSITE" id="PS01230">
    <property type="entry name" value="TRMA_1"/>
    <property type="match status" value="1"/>
</dbReference>
<dbReference type="CDD" id="cd02440">
    <property type="entry name" value="AdoMet_MTases"/>
    <property type="match status" value="1"/>
</dbReference>
<feature type="active site" description="Nucleophile" evidence="4">
    <location>
        <position position="368"/>
    </location>
</feature>
<dbReference type="PANTHER" id="PTHR11061">
    <property type="entry name" value="RNA M5U METHYLTRANSFERASE"/>
    <property type="match status" value="1"/>
</dbReference>
<organism evidence="7 8">
    <name type="scientific">Acidithrix ferrooxidans</name>
    <dbReference type="NCBI Taxonomy" id="1280514"/>
    <lineage>
        <taxon>Bacteria</taxon>
        <taxon>Bacillati</taxon>
        <taxon>Actinomycetota</taxon>
        <taxon>Acidimicrobiia</taxon>
        <taxon>Acidimicrobiales</taxon>
        <taxon>Acidimicrobiaceae</taxon>
        <taxon>Acidithrix</taxon>
    </lineage>
</organism>
<comment type="similarity">
    <text evidence="4">Belongs to the class I-like SAM-binding methyltransferase superfamily. RNA M5U methyltransferase family.</text>
</comment>
<evidence type="ECO:0000256" key="5">
    <source>
        <dbReference type="PROSITE-ProRule" id="PRU10015"/>
    </source>
</evidence>
<dbReference type="Pfam" id="PF01938">
    <property type="entry name" value="TRAM"/>
    <property type="match status" value="1"/>
</dbReference>
<protein>
    <submittedName>
        <fullName evidence="7">Putative RNA methyltransferase/cg2084</fullName>
        <ecNumber evidence="7">2.1.1.-</ecNumber>
    </submittedName>
</protein>
<dbReference type="GO" id="GO:0070475">
    <property type="term" value="P:rRNA base methylation"/>
    <property type="evidence" value="ECO:0007669"/>
    <property type="project" value="TreeGrafter"/>
</dbReference>
<keyword evidence="3 4" id="KW-0949">S-adenosyl-L-methionine</keyword>
<dbReference type="PANTHER" id="PTHR11061:SF30">
    <property type="entry name" value="TRNA (URACIL(54)-C(5))-METHYLTRANSFERASE"/>
    <property type="match status" value="1"/>
</dbReference>
<reference evidence="7 8" key="1">
    <citation type="submission" date="2015-01" db="EMBL/GenBank/DDBJ databases">
        <title>Draft genome of the acidophilic iron oxidizer Acidithrix ferrooxidans strain Py-F3.</title>
        <authorList>
            <person name="Poehlein A."/>
            <person name="Eisen S."/>
            <person name="Schloemann M."/>
            <person name="Johnson B.D."/>
            <person name="Daniel R."/>
            <person name="Muehling M."/>
        </authorList>
    </citation>
    <scope>NUCLEOTIDE SEQUENCE [LARGE SCALE GENOMIC DNA]</scope>
    <source>
        <strain evidence="7 8">Py-F3</strain>
    </source>
</reference>
<sequence>MSALRKALDTVNEPLQRIKIERPATGGGVGRLSDGKVIFVKHCLPGEVVDVSITTTNAKMARGDAIEIIEPSPDRVEPQCQYARPGMCGGCDLQHANKASQVKWKLDIAKAHLERLAGTDHEIKIIANDIDDLGSRTRLRCGVDDEGRLGLRTSRSRELIAIDHCPLASDRLIPAFSTSWKGAEEVELRAIGEGEPFGVVRYHSKRGTSIDLARLDGSPLNSKYTSFANVDGYQYRINPLSFWQSHVGAPSLLVKEVMQTAELKRGDHAIDLFGGVGLFSLPLAKAVGASGRVTCVESSSHAAQDARYNSTDISQIEVQEATVTKRTISNLLMENSVVVLDPPRSGINGAALAELTTSRARQIIYVSCDAATLSRDLATLKTQYEIKEIKAFDLFPMTEHLEFMVNLEIMR</sequence>
<feature type="binding site" evidence="4">
    <location>
        <position position="341"/>
    </location>
    <ligand>
        <name>S-adenosyl-L-methionine</name>
        <dbReference type="ChEBI" id="CHEBI:59789"/>
    </ligand>
</feature>
<dbReference type="InterPro" id="IPR029063">
    <property type="entry name" value="SAM-dependent_MTases_sf"/>
</dbReference>
<evidence type="ECO:0000256" key="2">
    <source>
        <dbReference type="ARBA" id="ARBA00022679"/>
    </source>
</evidence>
<evidence type="ECO:0000256" key="3">
    <source>
        <dbReference type="ARBA" id="ARBA00022691"/>
    </source>
</evidence>
<keyword evidence="2 4" id="KW-0808">Transferase</keyword>
<feature type="active site" evidence="5">
    <location>
        <position position="368"/>
    </location>
</feature>
<keyword evidence="1 4" id="KW-0489">Methyltransferase</keyword>
<dbReference type="Gene3D" id="2.40.50.140">
    <property type="entry name" value="Nucleic acid-binding proteins"/>
    <property type="match status" value="1"/>
</dbReference>
<dbReference type="InterPro" id="IPR030390">
    <property type="entry name" value="MeTrfase_TrmA_AS"/>
</dbReference>
<keyword evidence="8" id="KW-1185">Reference proteome</keyword>
<dbReference type="AlphaFoldDB" id="A0A0D8HIZ2"/>
<evidence type="ECO:0000256" key="1">
    <source>
        <dbReference type="ARBA" id="ARBA00022603"/>
    </source>
</evidence>
<dbReference type="EMBL" id="JXYS01000027">
    <property type="protein sequence ID" value="KJF17910.1"/>
    <property type="molecule type" value="Genomic_DNA"/>
</dbReference>
<dbReference type="InterPro" id="IPR012340">
    <property type="entry name" value="NA-bd_OB-fold"/>
</dbReference>
<dbReference type="PROSITE" id="PS01231">
    <property type="entry name" value="TRMA_2"/>
    <property type="match status" value="1"/>
</dbReference>
<dbReference type="InterPro" id="IPR030391">
    <property type="entry name" value="MeTrfase_TrmA_CS"/>
</dbReference>
<accession>A0A0D8HIZ2</accession>
<evidence type="ECO:0000259" key="6">
    <source>
        <dbReference type="PROSITE" id="PS50926"/>
    </source>
</evidence>
<dbReference type="STRING" id="1280514.AXFE_11920"/>
<dbReference type="GO" id="GO:0070041">
    <property type="term" value="F:rRNA (uridine-C5-)-methyltransferase activity"/>
    <property type="evidence" value="ECO:0007669"/>
    <property type="project" value="TreeGrafter"/>
</dbReference>
<name>A0A0D8HIZ2_9ACTN</name>
<dbReference type="InterPro" id="IPR010280">
    <property type="entry name" value="U5_MeTrfase_fam"/>
</dbReference>
<evidence type="ECO:0000256" key="4">
    <source>
        <dbReference type="PROSITE-ProRule" id="PRU01024"/>
    </source>
</evidence>
<dbReference type="SUPFAM" id="SSF50249">
    <property type="entry name" value="Nucleic acid-binding proteins"/>
    <property type="match status" value="1"/>
</dbReference>
<dbReference type="PROSITE" id="PS51687">
    <property type="entry name" value="SAM_MT_RNA_M5U"/>
    <property type="match status" value="1"/>
</dbReference>
<proteinExistence type="inferred from homology"/>